<proteinExistence type="predicted"/>
<organism evidence="2 3">
    <name type="scientific">Myriangium duriaei CBS 260.36</name>
    <dbReference type="NCBI Taxonomy" id="1168546"/>
    <lineage>
        <taxon>Eukaryota</taxon>
        <taxon>Fungi</taxon>
        <taxon>Dikarya</taxon>
        <taxon>Ascomycota</taxon>
        <taxon>Pezizomycotina</taxon>
        <taxon>Dothideomycetes</taxon>
        <taxon>Dothideomycetidae</taxon>
        <taxon>Myriangiales</taxon>
        <taxon>Myriangiaceae</taxon>
        <taxon>Myriangium</taxon>
    </lineage>
</organism>
<dbReference type="AlphaFoldDB" id="A0A9P4MF78"/>
<evidence type="ECO:0000313" key="2">
    <source>
        <dbReference type="EMBL" id="KAF2150898.1"/>
    </source>
</evidence>
<feature type="transmembrane region" description="Helical" evidence="1">
    <location>
        <begin position="58"/>
        <end position="79"/>
    </location>
</feature>
<keyword evidence="1" id="KW-0812">Transmembrane</keyword>
<sequence>MVASHSERNTSTYLILGQGTNFEIYKLAKRSEYEEQHLKDRSISTGPFRILDEKERPAMLTLNIALITLLSSLVSSLLVRPSIQ</sequence>
<evidence type="ECO:0000256" key="1">
    <source>
        <dbReference type="SAM" id="Phobius"/>
    </source>
</evidence>
<dbReference type="Proteomes" id="UP000799439">
    <property type="component" value="Unassembled WGS sequence"/>
</dbReference>
<comment type="caution">
    <text evidence="2">The sequence shown here is derived from an EMBL/GenBank/DDBJ whole genome shotgun (WGS) entry which is preliminary data.</text>
</comment>
<reference evidence="2" key="1">
    <citation type="journal article" date="2020" name="Stud. Mycol.">
        <title>101 Dothideomycetes genomes: a test case for predicting lifestyles and emergence of pathogens.</title>
        <authorList>
            <person name="Haridas S."/>
            <person name="Albert R."/>
            <person name="Binder M."/>
            <person name="Bloem J."/>
            <person name="Labutti K."/>
            <person name="Salamov A."/>
            <person name="Andreopoulos B."/>
            <person name="Baker S."/>
            <person name="Barry K."/>
            <person name="Bills G."/>
            <person name="Bluhm B."/>
            <person name="Cannon C."/>
            <person name="Castanera R."/>
            <person name="Culley D."/>
            <person name="Daum C."/>
            <person name="Ezra D."/>
            <person name="Gonzalez J."/>
            <person name="Henrissat B."/>
            <person name="Kuo A."/>
            <person name="Liang C."/>
            <person name="Lipzen A."/>
            <person name="Lutzoni F."/>
            <person name="Magnuson J."/>
            <person name="Mondo S."/>
            <person name="Nolan M."/>
            <person name="Ohm R."/>
            <person name="Pangilinan J."/>
            <person name="Park H.-J."/>
            <person name="Ramirez L."/>
            <person name="Alfaro M."/>
            <person name="Sun H."/>
            <person name="Tritt A."/>
            <person name="Yoshinaga Y."/>
            <person name="Zwiers L.-H."/>
            <person name="Turgeon B."/>
            <person name="Goodwin S."/>
            <person name="Spatafora J."/>
            <person name="Crous P."/>
            <person name="Grigoriev I."/>
        </authorList>
    </citation>
    <scope>NUCLEOTIDE SEQUENCE</scope>
    <source>
        <strain evidence="2">CBS 260.36</strain>
    </source>
</reference>
<keyword evidence="3" id="KW-1185">Reference proteome</keyword>
<gene>
    <name evidence="2" type="ORF">K461DRAFT_280931</name>
</gene>
<name>A0A9P4MF78_9PEZI</name>
<evidence type="ECO:0000313" key="3">
    <source>
        <dbReference type="Proteomes" id="UP000799439"/>
    </source>
</evidence>
<protein>
    <submittedName>
        <fullName evidence="2">Uncharacterized protein</fullName>
    </submittedName>
</protein>
<dbReference type="EMBL" id="ML996089">
    <property type="protein sequence ID" value="KAF2150898.1"/>
    <property type="molecule type" value="Genomic_DNA"/>
</dbReference>
<accession>A0A9P4MF78</accession>
<keyword evidence="1" id="KW-1133">Transmembrane helix</keyword>
<keyword evidence="1" id="KW-0472">Membrane</keyword>